<dbReference type="SUPFAM" id="SSF56672">
    <property type="entry name" value="DNA/RNA polymerases"/>
    <property type="match status" value="1"/>
</dbReference>
<dbReference type="Gene3D" id="3.60.10.10">
    <property type="entry name" value="Endonuclease/exonuclease/phosphatase"/>
    <property type="match status" value="1"/>
</dbReference>
<dbReference type="Ensembl" id="ENSGWIT00000007826.1">
    <property type="protein sequence ID" value="ENSGWIP00000007073.1"/>
    <property type="gene ID" value="ENSGWIG00000004133.1"/>
</dbReference>
<reference evidence="2" key="1">
    <citation type="submission" date="2020-06" db="EMBL/GenBank/DDBJ databases">
        <authorList>
            <consortium name="Wellcome Sanger Institute Data Sharing"/>
        </authorList>
    </citation>
    <scope>NUCLEOTIDE SEQUENCE [LARGE SCALE GENOMIC DNA]</scope>
</reference>
<sequence length="1258" mass="144964">MYQFTVTSWNVRGIRSQAKKIKIFDYVSRLNADIVFFQETHLLKSEEKSLTDSNFNKIYNSCFNSRQRGVSVLLNKRLPVNIISSVIDPEGRYIIIKVVIYNKCFTILNLYAPNNDDPDFFHRIFSELSDLSADSSLIIGGDFNLALNTSLDRSSKCSNTKPSRSAKVLIDYMEDLGIGDVWRLNNPTKKEYTFFSPAHKSFSRIDFFLSNNSIIHKMSSKIHPIIISDHAPISLTLQCDSNQKVSSLWRFNTSLLNDSEFEKIIRKEWEDFLLTNDSPEISPSLLWETGKAVIRGKIISYSSFKKKQEQIAEKTLEEKIKKLTEEYAANPSELLWEKLQNTKLNLDIILSKKTDFILQQLRYKNFDYNNKSGKYLANQLKHNKENSFIATISNNSGQTLNLPQDINKIFRDYYQNLYSSNLNPDTEDIKTFLNKLNLPQLTIDQKTTLDSPLTLQELQNALDSMSTGKAPGPDGFPAEFLKHFWSMLAPLFFRVVTEIKNKGYVGGHMNTANIKLLLKPDKNPMLPSSYRPISLINTDLKIISKALTSRLEKVVQSIIHQDQTGFIKNRHSTDNVRRLFNVINMAQNSKKKKIILSLDAEKAFDRVNWSFLLTVLGKFGFGESFIQWISTLYNKPKASVTTNQITSQSFTLQRGTRQGCPLSPLLFAIFVEPLAAAVRQNSVIKGIHSSISEHKINLYADDILLYLEEPQSSLEEVFNLINSFSKLSDYSINWTKSSILPLTKNSWNPANQNPQHPSTTNTIKYLGLNISPNLNELIKLNHDPMLDKVTEDLRRWNNLPISLLGRIASVKMKILPKINYLFSMIPLKPPKQWFQRLDSATTKFYTRNKKPKISLSTLQKNKDEGGLEAPNFMHYYLANQILYLTEWLKPKEYYNTWLEIEQLDCKHIKLSDLPFITATLKHHNCFKNPLIASTLTAWWKALDITNVQLKISILSPIWHNPDFKNKKTPLYLKTWEESGITHLQDLFENDKIRPYNNLTQAFDINKSNFLQYLQVTETIKKNTPLDLTTLQPPELAIYMKKISTKSKKLSKIYRALSNTNCNYLPIAKWEAELSITPSTDFWTEICCNTFKMTKNTNLQLIQYKVLHRSHTTQQKMHKMGFLATDICSQCTQNTADSYLHALWLCSPVQHFWILITEKLSSILDCRIPLSPNLCLIGDLTMLQLPANQSQSILAALAIAKKTILLNWKDKKSLNINQWQNLLTEFISMEKMSALRKQKKITCFEERWTPFLIALNLNF</sequence>
<dbReference type="InterPro" id="IPR036691">
    <property type="entry name" value="Endo/exonu/phosph_ase_sf"/>
</dbReference>
<dbReference type="Proteomes" id="UP000694680">
    <property type="component" value="Chromosome 18"/>
</dbReference>
<dbReference type="SUPFAM" id="SSF56219">
    <property type="entry name" value="DNase I-like"/>
    <property type="match status" value="1"/>
</dbReference>
<dbReference type="AlphaFoldDB" id="A0A8C5DLE0"/>
<evidence type="ECO:0000259" key="1">
    <source>
        <dbReference type="PROSITE" id="PS50878"/>
    </source>
</evidence>
<reference evidence="2" key="3">
    <citation type="submission" date="2025-09" db="UniProtKB">
        <authorList>
            <consortium name="Ensembl"/>
        </authorList>
    </citation>
    <scope>IDENTIFICATION</scope>
</reference>
<dbReference type="PROSITE" id="PS50878">
    <property type="entry name" value="RT_POL"/>
    <property type="match status" value="1"/>
</dbReference>
<accession>A0A8C5DLE0</accession>
<protein>
    <recommendedName>
        <fullName evidence="1">Reverse transcriptase domain-containing protein</fullName>
    </recommendedName>
</protein>
<name>A0A8C5DLE0_GOUWI</name>
<dbReference type="Pfam" id="PF03372">
    <property type="entry name" value="Exo_endo_phos"/>
    <property type="match status" value="1"/>
</dbReference>
<feature type="domain" description="Reverse transcriptase" evidence="1">
    <location>
        <begin position="498"/>
        <end position="770"/>
    </location>
</feature>
<dbReference type="PANTHER" id="PTHR31635:SF196">
    <property type="entry name" value="REVERSE TRANSCRIPTASE DOMAIN-CONTAINING PROTEIN-RELATED"/>
    <property type="match status" value="1"/>
</dbReference>
<dbReference type="InterPro" id="IPR043502">
    <property type="entry name" value="DNA/RNA_pol_sf"/>
</dbReference>
<dbReference type="Pfam" id="PF00078">
    <property type="entry name" value="RVT_1"/>
    <property type="match status" value="1"/>
</dbReference>
<keyword evidence="3" id="KW-1185">Reference proteome</keyword>
<dbReference type="GO" id="GO:0003824">
    <property type="term" value="F:catalytic activity"/>
    <property type="evidence" value="ECO:0007669"/>
    <property type="project" value="InterPro"/>
</dbReference>
<dbReference type="InterPro" id="IPR000477">
    <property type="entry name" value="RT_dom"/>
</dbReference>
<dbReference type="CDD" id="cd01650">
    <property type="entry name" value="RT_nLTR_like"/>
    <property type="match status" value="1"/>
</dbReference>
<proteinExistence type="predicted"/>
<dbReference type="InterPro" id="IPR005135">
    <property type="entry name" value="Endo/exonuclease/phosphatase"/>
</dbReference>
<dbReference type="PANTHER" id="PTHR31635">
    <property type="entry name" value="REVERSE TRANSCRIPTASE DOMAIN-CONTAINING PROTEIN-RELATED"/>
    <property type="match status" value="1"/>
</dbReference>
<organism evidence="2 3">
    <name type="scientific">Gouania willdenowi</name>
    <name type="common">Blunt-snouted clingfish</name>
    <name type="synonym">Lepadogaster willdenowi</name>
    <dbReference type="NCBI Taxonomy" id="441366"/>
    <lineage>
        <taxon>Eukaryota</taxon>
        <taxon>Metazoa</taxon>
        <taxon>Chordata</taxon>
        <taxon>Craniata</taxon>
        <taxon>Vertebrata</taxon>
        <taxon>Euteleostomi</taxon>
        <taxon>Actinopterygii</taxon>
        <taxon>Neopterygii</taxon>
        <taxon>Teleostei</taxon>
        <taxon>Neoteleostei</taxon>
        <taxon>Acanthomorphata</taxon>
        <taxon>Ovalentaria</taxon>
        <taxon>Blenniimorphae</taxon>
        <taxon>Blenniiformes</taxon>
        <taxon>Gobiesocoidei</taxon>
        <taxon>Gobiesocidae</taxon>
        <taxon>Gobiesocinae</taxon>
        <taxon>Gouania</taxon>
    </lineage>
</organism>
<reference evidence="2" key="2">
    <citation type="submission" date="2025-08" db="UniProtKB">
        <authorList>
            <consortium name="Ensembl"/>
        </authorList>
    </citation>
    <scope>IDENTIFICATION</scope>
</reference>
<dbReference type="CDD" id="cd09076">
    <property type="entry name" value="L1-EN"/>
    <property type="match status" value="1"/>
</dbReference>
<evidence type="ECO:0000313" key="3">
    <source>
        <dbReference type="Proteomes" id="UP000694680"/>
    </source>
</evidence>
<evidence type="ECO:0000313" key="2">
    <source>
        <dbReference type="Ensembl" id="ENSGWIP00000007073.1"/>
    </source>
</evidence>